<organism evidence="5 6">
    <name type="scientific">Remersonia thermophila</name>
    <dbReference type="NCBI Taxonomy" id="72144"/>
    <lineage>
        <taxon>Eukaryota</taxon>
        <taxon>Fungi</taxon>
        <taxon>Dikarya</taxon>
        <taxon>Ascomycota</taxon>
        <taxon>Pezizomycotina</taxon>
        <taxon>Sordariomycetes</taxon>
        <taxon>Sordariomycetidae</taxon>
        <taxon>Sordariales</taxon>
        <taxon>Sordariales incertae sedis</taxon>
        <taxon>Remersonia</taxon>
    </lineage>
</organism>
<evidence type="ECO:0000256" key="3">
    <source>
        <dbReference type="SAM" id="Phobius"/>
    </source>
</evidence>
<dbReference type="EMBL" id="JAZGUE010000001">
    <property type="protein sequence ID" value="KAL2271438.1"/>
    <property type="molecule type" value="Genomic_DNA"/>
</dbReference>
<keyword evidence="3" id="KW-0812">Transmembrane</keyword>
<dbReference type="InterPro" id="IPR003734">
    <property type="entry name" value="DUF155"/>
</dbReference>
<dbReference type="InterPro" id="IPR051624">
    <property type="entry name" value="RMD1/Sad1-interacting"/>
</dbReference>
<keyword evidence="3" id="KW-1133">Transmembrane helix</keyword>
<evidence type="ECO:0000256" key="2">
    <source>
        <dbReference type="SAM" id="MobiDB-lite"/>
    </source>
</evidence>
<feature type="compositionally biased region" description="Basic and acidic residues" evidence="2">
    <location>
        <begin position="268"/>
        <end position="285"/>
    </location>
</feature>
<accession>A0ABR4DLZ1</accession>
<comment type="caution">
    <text evidence="5">The sequence shown here is derived from an EMBL/GenBank/DDBJ whole genome shotgun (WGS) entry which is preliminary data.</text>
</comment>
<dbReference type="PANTHER" id="PTHR16255">
    <property type="entry name" value="REQUIRED FOR MEIOTIC NUCLEAR DIVISION PROTEIN 1 HOMOLOG"/>
    <property type="match status" value="1"/>
</dbReference>
<dbReference type="PANTHER" id="PTHR16255:SF15">
    <property type="entry name" value="SPORULATION PROTEIN RMD1"/>
    <property type="match status" value="1"/>
</dbReference>
<dbReference type="RefSeq" id="XP_070870162.1">
    <property type="nucleotide sequence ID" value="XM_071014493.1"/>
</dbReference>
<protein>
    <recommendedName>
        <fullName evidence="4">DUF155 domain-containing protein</fullName>
    </recommendedName>
</protein>
<keyword evidence="3" id="KW-0472">Membrane</keyword>
<dbReference type="Proteomes" id="UP001600064">
    <property type="component" value="Unassembled WGS sequence"/>
</dbReference>
<proteinExistence type="inferred from homology"/>
<feature type="compositionally biased region" description="Gly residues" evidence="2">
    <location>
        <begin position="98"/>
        <end position="113"/>
    </location>
</feature>
<evidence type="ECO:0000256" key="1">
    <source>
        <dbReference type="ARBA" id="ARBA00008306"/>
    </source>
</evidence>
<feature type="domain" description="DUF155" evidence="4">
    <location>
        <begin position="344"/>
        <end position="515"/>
    </location>
</feature>
<reference evidence="5 6" key="1">
    <citation type="journal article" date="2024" name="Commun. Biol.">
        <title>Comparative genomic analysis of thermophilic fungi reveals convergent evolutionary adaptations and gene losses.</title>
        <authorList>
            <person name="Steindorff A.S."/>
            <person name="Aguilar-Pontes M.V."/>
            <person name="Robinson A.J."/>
            <person name="Andreopoulos B."/>
            <person name="LaButti K."/>
            <person name="Kuo A."/>
            <person name="Mondo S."/>
            <person name="Riley R."/>
            <person name="Otillar R."/>
            <person name="Haridas S."/>
            <person name="Lipzen A."/>
            <person name="Grimwood J."/>
            <person name="Schmutz J."/>
            <person name="Clum A."/>
            <person name="Reid I.D."/>
            <person name="Moisan M.C."/>
            <person name="Butler G."/>
            <person name="Nguyen T.T.M."/>
            <person name="Dewar K."/>
            <person name="Conant G."/>
            <person name="Drula E."/>
            <person name="Henrissat B."/>
            <person name="Hansel C."/>
            <person name="Singer S."/>
            <person name="Hutchinson M.I."/>
            <person name="de Vries R.P."/>
            <person name="Natvig D.O."/>
            <person name="Powell A.J."/>
            <person name="Tsang A."/>
            <person name="Grigoriev I.V."/>
        </authorList>
    </citation>
    <scope>NUCLEOTIDE SEQUENCE [LARGE SCALE GENOMIC DNA]</scope>
    <source>
        <strain evidence="5 6">ATCC 22073</strain>
    </source>
</reference>
<feature type="transmembrane region" description="Helical" evidence="3">
    <location>
        <begin position="543"/>
        <end position="566"/>
    </location>
</feature>
<name>A0ABR4DLZ1_9PEZI</name>
<feature type="region of interest" description="Disordered" evidence="2">
    <location>
        <begin position="151"/>
        <end position="184"/>
    </location>
</feature>
<comment type="similarity">
    <text evidence="1">Belongs to the RMD1/sif2 family.</text>
</comment>
<feature type="region of interest" description="Disordered" evidence="2">
    <location>
        <begin position="98"/>
        <end position="118"/>
    </location>
</feature>
<sequence>MYHQGLCFSYFCRVRVAQQWPPSARHVRQQRCPRVREHASPHRATPVPRLFSSPVKTRAIRHLQSQSRQQDLRSRTLLSTPAVSATMLLRHLLGRVGGQPGASGGGSGGGGGPPVLSALNNRLRRRNSHGGVPSGGFNALPFSAAAVPNLPKIGPQRSTKNAQKLKLLPTPDVEPEDDVDEESGRDVYSQYTRIKDPTARRDAARLGKADRNRLPRVTAYCTANRYQMDGLLRFLKGRGKTRGANPKLIDECIYTPYSYASRQAQSSRLDRFGQVRSNPERRHSTGDLTSLTGDSARPGAGNGDGPPGQESTDDMLLDAGGGNDDNDMGHDAVDFDIQVHTPEVFLFDYGVVVIWGMTASQEQRFLKEIAKFEVEKLGPDDVETELFNFYYTHEYQARIYNDFIALRDKHNYMTKLAISHALAQSVKTSLFEELIASTIESCKDIPAQLALTGKIDLSRAQINMQIGDLFILRISIHLNGSVLDTPELFWVEPQLEPVYEAVRSYLEMDQRVGLLTERLDVIADLLAVLKEQLSHGHGEKLEWIVIILIAAEILVALVNIAVDLAVGI</sequence>
<evidence type="ECO:0000259" key="4">
    <source>
        <dbReference type="Pfam" id="PF02582"/>
    </source>
</evidence>
<feature type="compositionally biased region" description="Acidic residues" evidence="2">
    <location>
        <begin position="173"/>
        <end position="183"/>
    </location>
</feature>
<evidence type="ECO:0000313" key="5">
    <source>
        <dbReference type="EMBL" id="KAL2271438.1"/>
    </source>
</evidence>
<evidence type="ECO:0000313" key="6">
    <source>
        <dbReference type="Proteomes" id="UP001600064"/>
    </source>
</evidence>
<dbReference type="GeneID" id="98129137"/>
<keyword evidence="6" id="KW-1185">Reference proteome</keyword>
<gene>
    <name evidence="5" type="ORF">VTJ83DRAFT_809</name>
</gene>
<dbReference type="Pfam" id="PF02582">
    <property type="entry name" value="DUF155"/>
    <property type="match status" value="1"/>
</dbReference>
<feature type="region of interest" description="Disordered" evidence="2">
    <location>
        <begin position="265"/>
        <end position="323"/>
    </location>
</feature>